<sequence>MPPSSEQDFNVTLSQSKHPINLSRKTKLTRVHSQNKTEKKNGDSNDLSKKAGTLTVVTKHRIHRNMISPDNPILTLPSQPDSIMTTTSTNRHPPTSLYEVPSSMSIDLEKPMILEGRAKHMSVQSEFSGNLINLDNSPSRPYEGKPINIEWVPRKHADISYEYKSLISPSRNRRKEPCVQQNGVPMPSFEDSRPQTPLHETTLGSMRLKIRPSPHPFMQNQSHSDAFGTSDPSLNSNQPSGAVPGDGGYHCGFDLLYNDNVVLVGYDGGIIIYNISKKGLSKTYSLEGLRGGVHNAKIIPSTSNDLNTEDFPLIALVIHGPISSQTESSEKTSNYNDGIDWESSHLYIDSENTGYFQTTVEIYSLSGTQKHIATLLSLPKIHQNIPTSNHVSKASGAVGALNIQADRGNLVVASGITGEIWIFRYDIYARPSDIRFDCIGKFWTTVHRDVAVDTVSPNGLDDWKPTESQLARKPFNSPILSLNGRWLAYCPPTPSMQTTLRAVIPGLKQGVKIPGLYTSNPPPLPSVNCNVETPGSGSVVKQIVQIGTQKFIEAGNFLAQQGKQAWTNYRSSSSQSAVGNTINQFSINISQKPNASHDVSVPAPIVTKNPGLISLLDLETLGQHISTNGVSYHPFTTFRVPHGCSFLSFSPNGLALFTASNKGDIQFVWDLMRIQYAKNSLLTLETLDASSNSPHIREIAQFSRMTVARIVDVSWASPHSELAAMVTEPGTIHILDLPPGAFTWPPSRRKPNMQNLGEGVIDSSNSVSKLTATGVATNAVNSLWTAARPLVSGRRRSSTCLSARTMTSQAGHGTQALAAGISRSVGAATGKMNEIRKSSGTKLHLPRNSSVPTKTCVQVVSNKRKDLVFAISNGTVRQYSTKKRGSHGTSGKKTSVKMCAEYKIPVPGKYCGSFDLAQNLNIEELELTEEDIEEIPWKAKQSYSPNEFIQFTDSFIPQAEIESNSPYQPLHTDKRVELHVYNCPDTFLPSQSISSFEKNDDVKEKKSGPEKAWVFGGPIMTTKVDVGPKYTSIDNPDDLINCYSLPQSTMESVTRTSDNSNESEQILITTRRRKFGIEGSNDECGFFEDDCEMLDFACQIR</sequence>
<feature type="compositionally biased region" description="Polar residues" evidence="1">
    <location>
        <begin position="230"/>
        <end position="240"/>
    </location>
</feature>
<reference evidence="2" key="1">
    <citation type="submission" date="2018-07" db="EMBL/GenBank/DDBJ databases">
        <authorList>
            <person name="Quirk P.G."/>
            <person name="Krulwich T.A."/>
        </authorList>
    </citation>
    <scope>NUCLEOTIDE SEQUENCE</scope>
    <source>
        <strain evidence="2">96224</strain>
    </source>
</reference>
<dbReference type="PANTHER" id="PTHR13268:SF0">
    <property type="entry name" value="BCAS3 MICROTUBULE ASSOCIATED CELL MIGRATION FACTOR"/>
    <property type="match status" value="1"/>
</dbReference>
<dbReference type="PANTHER" id="PTHR13268">
    <property type="entry name" value="BREAST CARCINOMA AMPLIFIED SEQUENCE 3"/>
    <property type="match status" value="1"/>
</dbReference>
<dbReference type="InterPro" id="IPR011047">
    <property type="entry name" value="Quinoprotein_ADH-like_sf"/>
</dbReference>
<dbReference type="AlphaFoldDB" id="A0A381LCI5"/>
<dbReference type="EMBL" id="UIGY01000134">
    <property type="protein sequence ID" value="SUZ11598.1"/>
    <property type="molecule type" value="Genomic_DNA"/>
</dbReference>
<feature type="region of interest" description="Disordered" evidence="1">
    <location>
        <begin position="217"/>
        <end position="243"/>
    </location>
</feature>
<gene>
    <name evidence="2" type="ORF">BGT96224V2_LOCUS4778</name>
</gene>
<feature type="region of interest" description="Disordered" evidence="1">
    <location>
        <begin position="172"/>
        <end position="196"/>
    </location>
</feature>
<feature type="compositionally biased region" description="Basic and acidic residues" evidence="1">
    <location>
        <begin position="35"/>
        <end position="49"/>
    </location>
</feature>
<dbReference type="SUPFAM" id="SSF50998">
    <property type="entry name" value="Quinoprotein alcohol dehydrogenase-like"/>
    <property type="match status" value="1"/>
</dbReference>
<dbReference type="InterPro" id="IPR045142">
    <property type="entry name" value="BCAS3-like"/>
</dbReference>
<accession>A0A381LCI5</accession>
<dbReference type="GO" id="GO:0005737">
    <property type="term" value="C:cytoplasm"/>
    <property type="evidence" value="ECO:0007669"/>
    <property type="project" value="TreeGrafter"/>
</dbReference>
<name>A0A381LCI5_BLUGR</name>
<evidence type="ECO:0000313" key="2">
    <source>
        <dbReference type="EMBL" id="SUZ11598.1"/>
    </source>
</evidence>
<protein>
    <submittedName>
        <fullName evidence="2">Bgt-4960</fullName>
    </submittedName>
</protein>
<dbReference type="GO" id="GO:0042594">
    <property type="term" value="P:response to starvation"/>
    <property type="evidence" value="ECO:0007669"/>
    <property type="project" value="TreeGrafter"/>
</dbReference>
<dbReference type="GO" id="GO:0006914">
    <property type="term" value="P:autophagy"/>
    <property type="evidence" value="ECO:0007669"/>
    <property type="project" value="InterPro"/>
</dbReference>
<dbReference type="OrthoDB" id="3938623at2759"/>
<proteinExistence type="predicted"/>
<feature type="region of interest" description="Disordered" evidence="1">
    <location>
        <begin position="1"/>
        <end position="51"/>
    </location>
</feature>
<feature type="compositionally biased region" description="Polar residues" evidence="1">
    <location>
        <begin position="1"/>
        <end position="18"/>
    </location>
</feature>
<organism evidence="2">
    <name type="scientific">Blumeria graminis f. sp. tritici 96224</name>
    <dbReference type="NCBI Taxonomy" id="1268274"/>
    <lineage>
        <taxon>Eukaryota</taxon>
        <taxon>Fungi</taxon>
        <taxon>Dikarya</taxon>
        <taxon>Ascomycota</taxon>
        <taxon>Pezizomycotina</taxon>
        <taxon>Leotiomycetes</taxon>
        <taxon>Erysiphales</taxon>
        <taxon>Erysiphaceae</taxon>
        <taxon>Blumeria</taxon>
    </lineage>
</organism>
<evidence type="ECO:0000256" key="1">
    <source>
        <dbReference type="SAM" id="MobiDB-lite"/>
    </source>
</evidence>